<evidence type="ECO:0000313" key="8">
    <source>
        <dbReference type="Proteomes" id="UP000813385"/>
    </source>
</evidence>
<name>A0A8K0X670_9PEZI</name>
<feature type="domain" description="Ribosome recycling factor" evidence="6">
    <location>
        <begin position="117"/>
        <end position="278"/>
    </location>
</feature>
<dbReference type="InterPro" id="IPR023584">
    <property type="entry name" value="Ribosome_recyc_fac_dom"/>
</dbReference>
<evidence type="ECO:0000313" key="7">
    <source>
        <dbReference type="EMBL" id="KAH7368578.1"/>
    </source>
</evidence>
<dbReference type="EMBL" id="JAGPXD010000002">
    <property type="protein sequence ID" value="KAH7368578.1"/>
    <property type="molecule type" value="Genomic_DNA"/>
</dbReference>
<dbReference type="OrthoDB" id="4835072at2759"/>
<evidence type="ECO:0000256" key="3">
    <source>
        <dbReference type="ARBA" id="ARBA00024909"/>
    </source>
</evidence>
<gene>
    <name evidence="7" type="ORF">B0T11DRAFT_337704</name>
</gene>
<dbReference type="SUPFAM" id="SSF55194">
    <property type="entry name" value="Ribosome recycling factor, RRF"/>
    <property type="match status" value="1"/>
</dbReference>
<reference evidence="7" key="1">
    <citation type="journal article" date="2021" name="Nat. Commun.">
        <title>Genetic determinants of endophytism in the Arabidopsis root mycobiome.</title>
        <authorList>
            <person name="Mesny F."/>
            <person name="Miyauchi S."/>
            <person name="Thiergart T."/>
            <person name="Pickel B."/>
            <person name="Atanasova L."/>
            <person name="Karlsson M."/>
            <person name="Huettel B."/>
            <person name="Barry K.W."/>
            <person name="Haridas S."/>
            <person name="Chen C."/>
            <person name="Bauer D."/>
            <person name="Andreopoulos W."/>
            <person name="Pangilinan J."/>
            <person name="LaButti K."/>
            <person name="Riley R."/>
            <person name="Lipzen A."/>
            <person name="Clum A."/>
            <person name="Drula E."/>
            <person name="Henrissat B."/>
            <person name="Kohler A."/>
            <person name="Grigoriev I.V."/>
            <person name="Martin F.M."/>
            <person name="Hacquard S."/>
        </authorList>
    </citation>
    <scope>NUCLEOTIDE SEQUENCE</scope>
    <source>
        <strain evidence="7">MPI-CAGE-AT-0016</strain>
    </source>
</reference>
<dbReference type="GO" id="GO:0005739">
    <property type="term" value="C:mitochondrion"/>
    <property type="evidence" value="ECO:0007669"/>
    <property type="project" value="TreeGrafter"/>
</dbReference>
<comment type="function">
    <text evidence="3">Necessary for protein synthesis in mitochondria. Functions as a ribosome recycling factor in mitochondria.</text>
</comment>
<comment type="similarity">
    <text evidence="1">Belongs to the RRF family.</text>
</comment>
<dbReference type="GO" id="GO:0043023">
    <property type="term" value="F:ribosomal large subunit binding"/>
    <property type="evidence" value="ECO:0007669"/>
    <property type="project" value="TreeGrafter"/>
</dbReference>
<dbReference type="InterPro" id="IPR036191">
    <property type="entry name" value="RRF_sf"/>
</dbReference>
<dbReference type="GO" id="GO:0006412">
    <property type="term" value="P:translation"/>
    <property type="evidence" value="ECO:0007669"/>
    <property type="project" value="UniProtKB-KW"/>
</dbReference>
<feature type="region of interest" description="Disordered" evidence="5">
    <location>
        <begin position="55"/>
        <end position="101"/>
    </location>
</feature>
<keyword evidence="4" id="KW-0175">Coiled coil</keyword>
<dbReference type="Proteomes" id="UP000813385">
    <property type="component" value="Unassembled WGS sequence"/>
</dbReference>
<keyword evidence="8" id="KW-1185">Reference proteome</keyword>
<comment type="caution">
    <text evidence="7">The sequence shown here is derived from an EMBL/GenBank/DDBJ whole genome shotgun (WGS) entry which is preliminary data.</text>
</comment>
<dbReference type="Pfam" id="PF01765">
    <property type="entry name" value="RRF"/>
    <property type="match status" value="1"/>
</dbReference>
<protein>
    <submittedName>
        <fullName evidence="7">Ribosome recycling factor domain-containing protein</fullName>
    </submittedName>
</protein>
<dbReference type="Gene3D" id="3.30.1360.40">
    <property type="match status" value="1"/>
</dbReference>
<proteinExistence type="inferred from homology"/>
<dbReference type="AlphaFoldDB" id="A0A8K0X670"/>
<evidence type="ECO:0000256" key="4">
    <source>
        <dbReference type="SAM" id="Coils"/>
    </source>
</evidence>
<evidence type="ECO:0000256" key="2">
    <source>
        <dbReference type="ARBA" id="ARBA00022917"/>
    </source>
</evidence>
<organism evidence="7 8">
    <name type="scientific">Plectosphaerella cucumerina</name>
    <dbReference type="NCBI Taxonomy" id="40658"/>
    <lineage>
        <taxon>Eukaryota</taxon>
        <taxon>Fungi</taxon>
        <taxon>Dikarya</taxon>
        <taxon>Ascomycota</taxon>
        <taxon>Pezizomycotina</taxon>
        <taxon>Sordariomycetes</taxon>
        <taxon>Hypocreomycetidae</taxon>
        <taxon>Glomerellales</taxon>
        <taxon>Plectosphaerellaceae</taxon>
        <taxon>Plectosphaerella</taxon>
    </lineage>
</organism>
<feature type="coiled-coil region" evidence="4">
    <location>
        <begin position="214"/>
        <end position="273"/>
    </location>
</feature>
<dbReference type="PANTHER" id="PTHR20982">
    <property type="entry name" value="RIBOSOME RECYCLING FACTOR"/>
    <property type="match status" value="1"/>
</dbReference>
<keyword evidence="2" id="KW-0648">Protein biosynthesis</keyword>
<dbReference type="InterPro" id="IPR002661">
    <property type="entry name" value="Ribosome_recyc_fac"/>
</dbReference>
<sequence length="282" mass="31025">MKSLRVNRLVLQRVNGLVSAAGRSTASPASHLAAPVLVAAPRPLRPFSTSPLLLKKSKGKKAAEHEATNPGSVSHSGAAAGPEEDDDHKHPKPDPADPLNMADLTSRWAASDAHFRAALKMLSTGGRFNPDHIGALLVAPDPKSPERYPLRELAQVVPRAGRTISLLAHERAHVKPIVDAVQASPDFNQQPQADPDNELELILRIEPDRKEDLVARAKALVQAWREQVRKQSEKRKKVVAKWAAQKEIVPDVKRKIEQEVQKAQNKVMEGIDQVEKQTLQKF</sequence>
<dbReference type="PANTHER" id="PTHR20982:SF3">
    <property type="entry name" value="MITOCHONDRIAL RIBOSOME RECYCLING FACTOR PSEUDO 1"/>
    <property type="match status" value="1"/>
</dbReference>
<dbReference type="Gene3D" id="1.10.132.20">
    <property type="entry name" value="Ribosome-recycling factor"/>
    <property type="match status" value="1"/>
</dbReference>
<accession>A0A8K0X670</accession>
<evidence type="ECO:0000259" key="6">
    <source>
        <dbReference type="Pfam" id="PF01765"/>
    </source>
</evidence>
<evidence type="ECO:0000256" key="5">
    <source>
        <dbReference type="SAM" id="MobiDB-lite"/>
    </source>
</evidence>
<evidence type="ECO:0000256" key="1">
    <source>
        <dbReference type="ARBA" id="ARBA00005912"/>
    </source>
</evidence>